<feature type="signal peptide" evidence="2">
    <location>
        <begin position="1"/>
        <end position="34"/>
    </location>
</feature>
<evidence type="ECO:0000313" key="3">
    <source>
        <dbReference type="EMBL" id="MDO7877181.1"/>
    </source>
</evidence>
<proteinExistence type="predicted"/>
<keyword evidence="4" id="KW-1185">Reference proteome</keyword>
<gene>
    <name evidence="3" type="ORF">Q5H93_20715</name>
</gene>
<evidence type="ECO:0000256" key="2">
    <source>
        <dbReference type="SAM" id="SignalP"/>
    </source>
</evidence>
<comment type="caution">
    <text evidence="3">The sequence shown here is derived from an EMBL/GenBank/DDBJ whole genome shotgun (WGS) entry which is preliminary data.</text>
</comment>
<protein>
    <recommendedName>
        <fullName evidence="5">DUF4252 domain-containing protein</fullName>
    </recommendedName>
</protein>
<feature type="region of interest" description="Disordered" evidence="1">
    <location>
        <begin position="36"/>
        <end position="55"/>
    </location>
</feature>
<reference evidence="3" key="1">
    <citation type="submission" date="2023-07" db="EMBL/GenBank/DDBJ databases">
        <authorList>
            <person name="Kim M.K."/>
        </authorList>
    </citation>
    <scope>NUCLEOTIDE SEQUENCE</scope>
    <source>
        <strain evidence="3">ASUV-10-1</strain>
    </source>
</reference>
<sequence>MLTPSSLSASFLRASALPLSLAILLLGSSCARTAETDSAGTATATTTTTTPTDMSTIPSVRSARDILTPAEVSGIIGKSVVLQAGSDSTAATATTVTSFVPSDDPNGAPIVNIKLASEGMYADARDMARNGGHKTMDMASIGQNAYYDDADRSLYVRDKGQTLIITVNGQVQGKTSEQVASQLGRIATGRLTQM</sequence>
<dbReference type="EMBL" id="JAUQSY010000017">
    <property type="protein sequence ID" value="MDO7877181.1"/>
    <property type="molecule type" value="Genomic_DNA"/>
</dbReference>
<feature type="compositionally biased region" description="Low complexity" evidence="1">
    <location>
        <begin position="36"/>
        <end position="52"/>
    </location>
</feature>
<dbReference type="Proteomes" id="UP001176429">
    <property type="component" value="Unassembled WGS sequence"/>
</dbReference>
<evidence type="ECO:0000313" key="4">
    <source>
        <dbReference type="Proteomes" id="UP001176429"/>
    </source>
</evidence>
<keyword evidence="2" id="KW-0732">Signal</keyword>
<feature type="chain" id="PRO_5045370142" description="DUF4252 domain-containing protein" evidence="2">
    <location>
        <begin position="35"/>
        <end position="194"/>
    </location>
</feature>
<organism evidence="3 4">
    <name type="scientific">Hymenobacter aranciens</name>
    <dbReference type="NCBI Taxonomy" id="3063996"/>
    <lineage>
        <taxon>Bacteria</taxon>
        <taxon>Pseudomonadati</taxon>
        <taxon>Bacteroidota</taxon>
        <taxon>Cytophagia</taxon>
        <taxon>Cytophagales</taxon>
        <taxon>Hymenobacteraceae</taxon>
        <taxon>Hymenobacter</taxon>
    </lineage>
</organism>
<evidence type="ECO:0000256" key="1">
    <source>
        <dbReference type="SAM" id="MobiDB-lite"/>
    </source>
</evidence>
<dbReference type="RefSeq" id="WP_305008608.1">
    <property type="nucleotide sequence ID" value="NZ_JAUQSY010000017.1"/>
</dbReference>
<name>A0ABT9BKJ8_9BACT</name>
<accession>A0ABT9BKJ8</accession>
<evidence type="ECO:0008006" key="5">
    <source>
        <dbReference type="Google" id="ProtNLM"/>
    </source>
</evidence>